<dbReference type="OrthoDB" id="6591885at2759"/>
<sequence length="279" mass="32339">MIGKSETQESKQIEKSKMVSMPVESMELLKDNVQKEAEEIIHCVIPIKILELNVQYMKLMENRKKVQTKCNQLNVLVVGDEIKEDLSMENTDSKVSGSKKQKRGQEQIKTTSKKKRNFSEMSKDDIAVEWKAKAQVLFDEIKKELQQMTEIVEPELRQSHFIYKLASAAIEDGNNFGVAVQEEVKKLVGDASANAYNFLREMPKYHTQRSDIETKLCKYPNLRDYYKVLIDLDNKQALLLLHTLKDLRNNFFIILDTLHKNFQKIVQPKGHKPATMSLY</sequence>
<evidence type="ECO:0000256" key="2">
    <source>
        <dbReference type="ARBA" id="ARBA00022942"/>
    </source>
</evidence>
<dbReference type="GO" id="GO:0005737">
    <property type="term" value="C:cytoplasm"/>
    <property type="evidence" value="ECO:0007669"/>
    <property type="project" value="TreeGrafter"/>
</dbReference>
<protein>
    <submittedName>
        <fullName evidence="5">Proteasome activator pa28 beta subunit family protein</fullName>
    </submittedName>
</protein>
<keyword evidence="2 5" id="KW-0647">Proteasome</keyword>
<evidence type="ECO:0000256" key="1">
    <source>
        <dbReference type="ARBA" id="ARBA00005883"/>
    </source>
</evidence>
<evidence type="ECO:0000256" key="3">
    <source>
        <dbReference type="SAM" id="MobiDB-lite"/>
    </source>
</evidence>
<dbReference type="InterPro" id="IPR003186">
    <property type="entry name" value="PA28_C"/>
</dbReference>
<organism evidence="5 6">
    <name type="scientific">Reticulomyxa filosa</name>
    <dbReference type="NCBI Taxonomy" id="46433"/>
    <lineage>
        <taxon>Eukaryota</taxon>
        <taxon>Sar</taxon>
        <taxon>Rhizaria</taxon>
        <taxon>Retaria</taxon>
        <taxon>Foraminifera</taxon>
        <taxon>Monothalamids</taxon>
        <taxon>Reticulomyxidae</taxon>
        <taxon>Reticulomyxa</taxon>
    </lineage>
</organism>
<feature type="domain" description="Proteasome activator PA28 C-terminal" evidence="4">
    <location>
        <begin position="132"/>
        <end position="272"/>
    </location>
</feature>
<dbReference type="InterPro" id="IPR009077">
    <property type="entry name" value="Proteasome_activ_PA28"/>
</dbReference>
<dbReference type="SUPFAM" id="SSF47216">
    <property type="entry name" value="Proteasome activator"/>
    <property type="match status" value="1"/>
</dbReference>
<proteinExistence type="inferred from homology"/>
<dbReference type="GO" id="GO:2000045">
    <property type="term" value="P:regulation of G1/S transition of mitotic cell cycle"/>
    <property type="evidence" value="ECO:0007669"/>
    <property type="project" value="TreeGrafter"/>
</dbReference>
<dbReference type="InterPro" id="IPR036997">
    <property type="entry name" value="PA28_C_sf"/>
</dbReference>
<dbReference type="Pfam" id="PF02252">
    <property type="entry name" value="PA28_C"/>
    <property type="match status" value="1"/>
</dbReference>
<dbReference type="InterPro" id="IPR036252">
    <property type="entry name" value="Proteasome_activ_sf"/>
</dbReference>
<dbReference type="GO" id="GO:0061133">
    <property type="term" value="F:endopeptidase activator activity"/>
    <property type="evidence" value="ECO:0007669"/>
    <property type="project" value="TreeGrafter"/>
</dbReference>
<name>X6NEA6_RETFI</name>
<dbReference type="AlphaFoldDB" id="X6NEA6"/>
<gene>
    <name evidence="5" type="ORF">RFI_12944</name>
</gene>
<dbReference type="GO" id="GO:0061136">
    <property type="term" value="P:regulation of proteasomal protein catabolic process"/>
    <property type="evidence" value="ECO:0007669"/>
    <property type="project" value="TreeGrafter"/>
</dbReference>
<dbReference type="EMBL" id="ASPP01009362">
    <property type="protein sequence ID" value="ETO24223.1"/>
    <property type="molecule type" value="Genomic_DNA"/>
</dbReference>
<comment type="caution">
    <text evidence="5">The sequence shown here is derived from an EMBL/GenBank/DDBJ whole genome shotgun (WGS) entry which is preliminary data.</text>
</comment>
<evidence type="ECO:0000313" key="5">
    <source>
        <dbReference type="EMBL" id="ETO24223.1"/>
    </source>
</evidence>
<dbReference type="GO" id="GO:0008537">
    <property type="term" value="C:proteasome activator complex"/>
    <property type="evidence" value="ECO:0007669"/>
    <property type="project" value="InterPro"/>
</dbReference>
<dbReference type="PANTHER" id="PTHR10660:SF2">
    <property type="entry name" value="LD45860P"/>
    <property type="match status" value="1"/>
</dbReference>
<keyword evidence="6" id="KW-1185">Reference proteome</keyword>
<evidence type="ECO:0000259" key="4">
    <source>
        <dbReference type="Pfam" id="PF02252"/>
    </source>
</evidence>
<dbReference type="GO" id="GO:0005654">
    <property type="term" value="C:nucleoplasm"/>
    <property type="evidence" value="ECO:0007669"/>
    <property type="project" value="TreeGrafter"/>
</dbReference>
<accession>X6NEA6</accession>
<dbReference type="PANTHER" id="PTHR10660">
    <property type="entry name" value="PROTEASOME REGULATOR PA28"/>
    <property type="match status" value="1"/>
</dbReference>
<comment type="similarity">
    <text evidence="1">Belongs to the PA28 family.</text>
</comment>
<feature type="region of interest" description="Disordered" evidence="3">
    <location>
        <begin position="88"/>
        <end position="117"/>
    </location>
</feature>
<evidence type="ECO:0000313" key="6">
    <source>
        <dbReference type="Proteomes" id="UP000023152"/>
    </source>
</evidence>
<reference evidence="5 6" key="1">
    <citation type="journal article" date="2013" name="Curr. Biol.">
        <title>The Genome of the Foraminiferan Reticulomyxa filosa.</title>
        <authorList>
            <person name="Glockner G."/>
            <person name="Hulsmann N."/>
            <person name="Schleicher M."/>
            <person name="Noegel A.A."/>
            <person name="Eichinger L."/>
            <person name="Gallinger C."/>
            <person name="Pawlowski J."/>
            <person name="Sierra R."/>
            <person name="Euteneuer U."/>
            <person name="Pillet L."/>
            <person name="Moustafa A."/>
            <person name="Platzer M."/>
            <person name="Groth M."/>
            <person name="Szafranski K."/>
            <person name="Schliwa M."/>
        </authorList>
    </citation>
    <scope>NUCLEOTIDE SEQUENCE [LARGE SCALE GENOMIC DNA]</scope>
</reference>
<dbReference type="FunFam" id="1.20.120.180:FF:000002">
    <property type="entry name" value="Proteasome activator complex subunit 1"/>
    <property type="match status" value="1"/>
</dbReference>
<dbReference type="Proteomes" id="UP000023152">
    <property type="component" value="Unassembled WGS sequence"/>
</dbReference>
<dbReference type="Gene3D" id="1.20.120.180">
    <property type="entry name" value="Proteasome activator pa28, C-terminal domain"/>
    <property type="match status" value="1"/>
</dbReference>